<comment type="caution">
    <text evidence="2">The sequence shown here is derived from an EMBL/GenBank/DDBJ whole genome shotgun (WGS) entry which is preliminary data.</text>
</comment>
<dbReference type="SUPFAM" id="SSF51445">
    <property type="entry name" value="(Trans)glycosidases"/>
    <property type="match status" value="1"/>
</dbReference>
<dbReference type="InterPro" id="IPR029062">
    <property type="entry name" value="Class_I_gatase-like"/>
</dbReference>
<dbReference type="Gene3D" id="3.40.50.880">
    <property type="match status" value="1"/>
</dbReference>
<protein>
    <recommendedName>
        <fullName evidence="1">Beta-galactosidase trimerisation domain-containing protein</fullName>
    </recommendedName>
</protein>
<evidence type="ECO:0000313" key="2">
    <source>
        <dbReference type="EMBL" id="TBL79522.1"/>
    </source>
</evidence>
<dbReference type="SUPFAM" id="SSF52317">
    <property type="entry name" value="Class I glutamine amidotransferase-like"/>
    <property type="match status" value="1"/>
</dbReference>
<dbReference type="OrthoDB" id="2484600at2"/>
<dbReference type="PANTHER" id="PTHR36447">
    <property type="entry name" value="BETA-GALACTOSIDASE GANA"/>
    <property type="match status" value="1"/>
</dbReference>
<feature type="domain" description="Beta-galactosidase trimerisation" evidence="1">
    <location>
        <begin position="374"/>
        <end position="473"/>
    </location>
</feature>
<keyword evidence="3" id="KW-1185">Reference proteome</keyword>
<dbReference type="InterPro" id="IPR003476">
    <property type="entry name" value="Glyco_hydro_42"/>
</dbReference>
<dbReference type="InterPro" id="IPR017853">
    <property type="entry name" value="GH"/>
</dbReference>
<reference evidence="2 3" key="1">
    <citation type="submission" date="2019-02" db="EMBL/GenBank/DDBJ databases">
        <title>Paenibacillus sp. nov., isolated from surface-sterilized tissue of Thalictrum simplex L.</title>
        <authorList>
            <person name="Tuo L."/>
        </authorList>
    </citation>
    <scope>NUCLEOTIDE SEQUENCE [LARGE SCALE GENOMIC DNA]</scope>
    <source>
        <strain evidence="2 3">N2SHLJ1</strain>
    </source>
</reference>
<dbReference type="Pfam" id="PF14871">
    <property type="entry name" value="GHL6"/>
    <property type="match status" value="1"/>
</dbReference>
<dbReference type="Gene3D" id="3.20.20.80">
    <property type="entry name" value="Glycosidases"/>
    <property type="match status" value="2"/>
</dbReference>
<dbReference type="EMBL" id="SIRE01000007">
    <property type="protein sequence ID" value="TBL79522.1"/>
    <property type="molecule type" value="Genomic_DNA"/>
</dbReference>
<evidence type="ECO:0000259" key="1">
    <source>
        <dbReference type="Pfam" id="PF08532"/>
    </source>
</evidence>
<dbReference type="CDD" id="cd03143">
    <property type="entry name" value="A4_beta-galactosidase_middle_domain"/>
    <property type="match status" value="1"/>
</dbReference>
<dbReference type="InterPro" id="IPR028212">
    <property type="entry name" value="GHL6"/>
</dbReference>
<name>A0A4V2J4I5_9BACL</name>
<sequence length="705" mass="78908">MRLGMQRGANTVAVTEDLPWHAKPLRLAQINLNELDPQRLDVEAWIDYLAQAKVDVLSFNVGGAVAFYPSELHGHNITPFLGGRDPVDELTTAARSKGMKVLARLDFNRTKDVLYHEHPDWFTIDYTGKPIMHYGFYDACPSGPYYSEFMPSVIREIMARYRFDGIFAVNCHYTSFTIAVCHCAHCRRLFREAEGQPLPAHPDWDNPVWHRYMRWRYRMTTEVWNLLKNVTREADPQAVFLGNLGGGISRNTPHGWELSEIAHLEDAVQQETQNRGAGEPVFLPAEQGKLMRSVAHGKQVWLMMSYNFGFGARFQASPPAELQVWFAEAFAAGGLPYVHFIGGRLQDTRSLDTIRDLLVWHAANERHLGGDSLAETAVVYSLRTVDHYGKDRSPQRYDSHFRGYYQALLRSHIPFDVLHEAALAQTDLSRYKVLVLPNAACLPEEAIESIRGFVRSGGGLVATHETTLFDEWGKPRDDFALSDLFGAHYNGRTVTDLFHSHMRIKGSHPVTAGLEGTEMLPNAGAACSVHLDGDAAAPLVLVPPCPTYPPELAWTRIEETSQAMAVAHEAGGRVVYFPGTPDRLYWENNLPDHAAILANAVRWAGSPVEIGLPEWESVDVHLYRIDGAVVLHLVNLTGAERGPLYKLNPLYDVPVCLKLPADIHAVEVRALVDAGTLPLERDGDTVKLVIPALRHYEVLVFEHKA</sequence>
<dbReference type="AlphaFoldDB" id="A0A4V2J4I5"/>
<organism evidence="2 3">
    <name type="scientific">Paenibacillus thalictri</name>
    <dbReference type="NCBI Taxonomy" id="2527873"/>
    <lineage>
        <taxon>Bacteria</taxon>
        <taxon>Bacillati</taxon>
        <taxon>Bacillota</taxon>
        <taxon>Bacilli</taxon>
        <taxon>Bacillales</taxon>
        <taxon>Paenibacillaceae</taxon>
        <taxon>Paenibacillus</taxon>
    </lineage>
</organism>
<dbReference type="Proteomes" id="UP000293142">
    <property type="component" value="Unassembled WGS sequence"/>
</dbReference>
<evidence type="ECO:0000313" key="3">
    <source>
        <dbReference type="Proteomes" id="UP000293142"/>
    </source>
</evidence>
<dbReference type="Pfam" id="PF08532">
    <property type="entry name" value="Glyco_hydro_42M"/>
    <property type="match status" value="1"/>
</dbReference>
<dbReference type="PANTHER" id="PTHR36447:SF2">
    <property type="entry name" value="BETA-GALACTOSIDASE YESZ"/>
    <property type="match status" value="1"/>
</dbReference>
<dbReference type="GO" id="GO:0005975">
    <property type="term" value="P:carbohydrate metabolic process"/>
    <property type="evidence" value="ECO:0007669"/>
    <property type="project" value="InterPro"/>
</dbReference>
<dbReference type="GO" id="GO:0004565">
    <property type="term" value="F:beta-galactosidase activity"/>
    <property type="evidence" value="ECO:0007669"/>
    <property type="project" value="InterPro"/>
</dbReference>
<accession>A0A4V2J4I5</accession>
<dbReference type="InterPro" id="IPR013738">
    <property type="entry name" value="Beta_galactosidase_Trimer"/>
</dbReference>
<gene>
    <name evidence="2" type="ORF">EYB31_11475</name>
</gene>
<proteinExistence type="predicted"/>